<dbReference type="KEGG" id="spir:CWM47_13695"/>
<dbReference type="OrthoDB" id="674043at2"/>
<keyword evidence="1" id="KW-1133">Transmembrane helix</keyword>
<evidence type="ECO:0000313" key="2">
    <source>
        <dbReference type="EMBL" id="AUD02794.1"/>
    </source>
</evidence>
<gene>
    <name evidence="2" type="ORF">CWM47_13695</name>
</gene>
<keyword evidence="1" id="KW-0472">Membrane</keyword>
<name>A0A2K8YYZ4_9BACT</name>
<dbReference type="Pfam" id="PF16250">
    <property type="entry name" value="DUF4907"/>
    <property type="match status" value="1"/>
</dbReference>
<feature type="transmembrane region" description="Helical" evidence="1">
    <location>
        <begin position="20"/>
        <end position="37"/>
    </location>
</feature>
<dbReference type="RefSeq" id="WP_100988510.1">
    <property type="nucleotide sequence ID" value="NZ_CP025096.1"/>
</dbReference>
<dbReference type="InterPro" id="IPR032593">
    <property type="entry name" value="DUF4907"/>
</dbReference>
<evidence type="ECO:0000256" key="1">
    <source>
        <dbReference type="SAM" id="Phobius"/>
    </source>
</evidence>
<sequence>MQNTPSNTDQPSRTNLIRKVLLFVLLVLAILTGWTIYQRQNHYKVQVFATKGGWGYSILNNGKPFIYQPTIPGQPGIVGFTSEAEARRVGERVVEKIEQDKALPTLTNDELRQLGVKIP</sequence>
<proteinExistence type="predicted"/>
<dbReference type="EMBL" id="CP025096">
    <property type="protein sequence ID" value="AUD02794.1"/>
    <property type="molecule type" value="Genomic_DNA"/>
</dbReference>
<accession>A0A2K8YYZ4</accession>
<evidence type="ECO:0000313" key="3">
    <source>
        <dbReference type="Proteomes" id="UP000232883"/>
    </source>
</evidence>
<dbReference type="AlphaFoldDB" id="A0A2K8YYZ4"/>
<protein>
    <submittedName>
        <fullName evidence="2">DUF4907 domain-containing protein</fullName>
    </submittedName>
</protein>
<organism evidence="2 3">
    <name type="scientific">Spirosoma pollinicola</name>
    <dbReference type="NCBI Taxonomy" id="2057025"/>
    <lineage>
        <taxon>Bacteria</taxon>
        <taxon>Pseudomonadati</taxon>
        <taxon>Bacteroidota</taxon>
        <taxon>Cytophagia</taxon>
        <taxon>Cytophagales</taxon>
        <taxon>Cytophagaceae</taxon>
        <taxon>Spirosoma</taxon>
    </lineage>
</organism>
<reference evidence="2 3" key="1">
    <citation type="submission" date="2017-11" db="EMBL/GenBank/DDBJ databases">
        <title>Taxonomic description and genome sequences of Spirosoma HA7 sp. nov., isolated from pollen microhabitat of Corylus avellana.</title>
        <authorList>
            <person name="Ambika Manirajan B."/>
            <person name="Suarez C."/>
            <person name="Ratering S."/>
            <person name="Geissler-Plaum R."/>
            <person name="Cardinale M."/>
            <person name="Sylvia S."/>
        </authorList>
    </citation>
    <scope>NUCLEOTIDE SEQUENCE [LARGE SCALE GENOMIC DNA]</scope>
    <source>
        <strain evidence="2 3">HA7</strain>
    </source>
</reference>
<dbReference type="Proteomes" id="UP000232883">
    <property type="component" value="Chromosome"/>
</dbReference>
<keyword evidence="1" id="KW-0812">Transmembrane</keyword>
<keyword evidence="3" id="KW-1185">Reference proteome</keyword>